<protein>
    <submittedName>
        <fullName evidence="1">Uncharacterized protein</fullName>
    </submittedName>
</protein>
<organism evidence="1">
    <name type="scientific">Anguilla anguilla</name>
    <name type="common">European freshwater eel</name>
    <name type="synonym">Muraena anguilla</name>
    <dbReference type="NCBI Taxonomy" id="7936"/>
    <lineage>
        <taxon>Eukaryota</taxon>
        <taxon>Metazoa</taxon>
        <taxon>Chordata</taxon>
        <taxon>Craniata</taxon>
        <taxon>Vertebrata</taxon>
        <taxon>Euteleostomi</taxon>
        <taxon>Actinopterygii</taxon>
        <taxon>Neopterygii</taxon>
        <taxon>Teleostei</taxon>
        <taxon>Anguilliformes</taxon>
        <taxon>Anguillidae</taxon>
        <taxon>Anguilla</taxon>
    </lineage>
</organism>
<accession>A0A0E9RSB1</accession>
<reference evidence="1" key="1">
    <citation type="submission" date="2014-11" db="EMBL/GenBank/DDBJ databases">
        <authorList>
            <person name="Amaro Gonzalez C."/>
        </authorList>
    </citation>
    <scope>NUCLEOTIDE SEQUENCE</scope>
</reference>
<name>A0A0E9RSB1_ANGAN</name>
<sequence>MPLNNAFNIMISNLLALQREIQPPLMCGAHLGKCLHAAIECVLNLIGIIDPHPIEKTGCAETLPARVASSVQLNNCFHIYLQWARLKAD</sequence>
<evidence type="ECO:0000313" key="1">
    <source>
        <dbReference type="EMBL" id="JAH31290.1"/>
    </source>
</evidence>
<reference evidence="1" key="2">
    <citation type="journal article" date="2015" name="Fish Shellfish Immunol.">
        <title>Early steps in the European eel (Anguilla anguilla)-Vibrio vulnificus interaction in the gills: Role of the RtxA13 toxin.</title>
        <authorList>
            <person name="Callol A."/>
            <person name="Pajuelo D."/>
            <person name="Ebbesson L."/>
            <person name="Teles M."/>
            <person name="MacKenzie S."/>
            <person name="Amaro C."/>
        </authorList>
    </citation>
    <scope>NUCLEOTIDE SEQUENCE</scope>
</reference>
<dbReference type="EMBL" id="GBXM01077287">
    <property type="protein sequence ID" value="JAH31290.1"/>
    <property type="molecule type" value="Transcribed_RNA"/>
</dbReference>
<dbReference type="AlphaFoldDB" id="A0A0E9RSB1"/>
<proteinExistence type="predicted"/>